<dbReference type="PROSITE" id="PS50157">
    <property type="entry name" value="ZINC_FINGER_C2H2_2"/>
    <property type="match status" value="1"/>
</dbReference>
<name>A0A1E4SS07_9ASCO</name>
<dbReference type="PANTHER" id="PTHR23235:SF120">
    <property type="entry name" value="KRUPPEL-LIKE FACTOR 15"/>
    <property type="match status" value="1"/>
</dbReference>
<dbReference type="GO" id="GO:0000978">
    <property type="term" value="F:RNA polymerase II cis-regulatory region sequence-specific DNA binding"/>
    <property type="evidence" value="ECO:0007669"/>
    <property type="project" value="TreeGrafter"/>
</dbReference>
<feature type="compositionally biased region" description="Polar residues" evidence="5">
    <location>
        <begin position="53"/>
        <end position="63"/>
    </location>
</feature>
<feature type="compositionally biased region" description="Basic and acidic residues" evidence="5">
    <location>
        <begin position="41"/>
        <end position="52"/>
    </location>
</feature>
<evidence type="ECO:0000256" key="5">
    <source>
        <dbReference type="SAM" id="MobiDB-lite"/>
    </source>
</evidence>
<dbReference type="Gene3D" id="3.30.160.60">
    <property type="entry name" value="Classic Zinc Finger"/>
    <property type="match status" value="1"/>
</dbReference>
<feature type="compositionally biased region" description="Polar residues" evidence="5">
    <location>
        <begin position="86"/>
        <end position="96"/>
    </location>
</feature>
<dbReference type="PANTHER" id="PTHR23235">
    <property type="entry name" value="KRUEPPEL-LIKE TRANSCRIPTION FACTOR"/>
    <property type="match status" value="1"/>
</dbReference>
<feature type="domain" description="C2H2-type" evidence="6">
    <location>
        <begin position="186"/>
        <end position="215"/>
    </location>
</feature>
<dbReference type="AlphaFoldDB" id="A0A1E4SS07"/>
<evidence type="ECO:0000256" key="3">
    <source>
        <dbReference type="ARBA" id="ARBA00022833"/>
    </source>
</evidence>
<feature type="region of interest" description="Disordered" evidence="5">
    <location>
        <begin position="84"/>
        <end position="109"/>
    </location>
</feature>
<evidence type="ECO:0000256" key="2">
    <source>
        <dbReference type="ARBA" id="ARBA00022771"/>
    </source>
</evidence>
<dbReference type="InterPro" id="IPR036236">
    <property type="entry name" value="Znf_C2H2_sf"/>
</dbReference>
<reference evidence="8" key="1">
    <citation type="submission" date="2016-05" db="EMBL/GenBank/DDBJ databases">
        <title>Comparative genomics of biotechnologically important yeasts.</title>
        <authorList>
            <consortium name="DOE Joint Genome Institute"/>
            <person name="Riley R."/>
            <person name="Haridas S."/>
            <person name="Wolfe K.H."/>
            <person name="Lopes M.R."/>
            <person name="Hittinger C.T."/>
            <person name="Goker M."/>
            <person name="Salamov A."/>
            <person name="Wisecaver J."/>
            <person name="Long T.M."/>
            <person name="Aerts A.L."/>
            <person name="Barry K."/>
            <person name="Choi C."/>
            <person name="Clum A."/>
            <person name="Coughlan A.Y."/>
            <person name="Deshpande S."/>
            <person name="Douglass A.P."/>
            <person name="Hanson S.J."/>
            <person name="Klenk H.-P."/>
            <person name="Labutti K."/>
            <person name="Lapidus A."/>
            <person name="Lindquist E."/>
            <person name="Lipzen A."/>
            <person name="Meier-Kolthoff J.P."/>
            <person name="Ohm R.A."/>
            <person name="Otillar R.P."/>
            <person name="Pangilinan J."/>
            <person name="Peng Y."/>
            <person name="Rokas A."/>
            <person name="Rosa C.A."/>
            <person name="Scheuner C."/>
            <person name="Sibirny A.A."/>
            <person name="Slot J.C."/>
            <person name="Stielow J.B."/>
            <person name="Sun H."/>
            <person name="Kurtzman C.P."/>
            <person name="Blackwell M."/>
            <person name="Grigoriev I.V."/>
            <person name="Jeffries T.W."/>
        </authorList>
    </citation>
    <scope>NUCLEOTIDE SEQUENCE [LARGE SCALE GENOMIC DNA]</scope>
    <source>
        <strain evidence="8">NRRL Y-17324</strain>
    </source>
</reference>
<proteinExistence type="predicted"/>
<dbReference type="GO" id="GO:0008270">
    <property type="term" value="F:zinc ion binding"/>
    <property type="evidence" value="ECO:0007669"/>
    <property type="project" value="UniProtKB-KW"/>
</dbReference>
<evidence type="ECO:0000259" key="6">
    <source>
        <dbReference type="PROSITE" id="PS50157"/>
    </source>
</evidence>
<evidence type="ECO:0000256" key="1">
    <source>
        <dbReference type="ARBA" id="ARBA00022723"/>
    </source>
</evidence>
<dbReference type="RefSeq" id="XP_020067304.1">
    <property type="nucleotide sequence ID" value="XM_020208896.1"/>
</dbReference>
<dbReference type="GO" id="GO:0000981">
    <property type="term" value="F:DNA-binding transcription factor activity, RNA polymerase II-specific"/>
    <property type="evidence" value="ECO:0007669"/>
    <property type="project" value="TreeGrafter"/>
</dbReference>
<dbReference type="STRING" id="984487.A0A1E4SS07"/>
<accession>A0A1E4SS07</accession>
<protein>
    <recommendedName>
        <fullName evidence="6">C2H2-type domain-containing protein</fullName>
    </recommendedName>
</protein>
<gene>
    <name evidence="7" type="ORF">CANTADRAFT_4209</name>
</gene>
<evidence type="ECO:0000256" key="4">
    <source>
        <dbReference type="PROSITE-ProRule" id="PRU00042"/>
    </source>
</evidence>
<feature type="compositionally biased region" description="Low complexity" evidence="5">
    <location>
        <begin position="97"/>
        <end position="107"/>
    </location>
</feature>
<dbReference type="PROSITE" id="PS00028">
    <property type="entry name" value="ZINC_FINGER_C2H2_1"/>
    <property type="match status" value="1"/>
</dbReference>
<dbReference type="EMBL" id="KV453909">
    <property type="protein sequence ID" value="ODV82182.1"/>
    <property type="molecule type" value="Genomic_DNA"/>
</dbReference>
<keyword evidence="8" id="KW-1185">Reference proteome</keyword>
<feature type="region of interest" description="Disordered" evidence="5">
    <location>
        <begin position="1"/>
        <end position="63"/>
    </location>
</feature>
<organism evidence="7 8">
    <name type="scientific">Suhomyces tanzawaensis NRRL Y-17324</name>
    <dbReference type="NCBI Taxonomy" id="984487"/>
    <lineage>
        <taxon>Eukaryota</taxon>
        <taxon>Fungi</taxon>
        <taxon>Dikarya</taxon>
        <taxon>Ascomycota</taxon>
        <taxon>Saccharomycotina</taxon>
        <taxon>Pichiomycetes</taxon>
        <taxon>Debaryomycetaceae</taxon>
        <taxon>Suhomyces</taxon>
    </lineage>
</organism>
<evidence type="ECO:0000313" key="8">
    <source>
        <dbReference type="Proteomes" id="UP000094285"/>
    </source>
</evidence>
<keyword evidence="3" id="KW-0862">Zinc</keyword>
<evidence type="ECO:0000313" key="7">
    <source>
        <dbReference type="EMBL" id="ODV82182.1"/>
    </source>
</evidence>
<keyword evidence="1" id="KW-0479">Metal-binding</keyword>
<dbReference type="SUPFAM" id="SSF57667">
    <property type="entry name" value="beta-beta-alpha zinc fingers"/>
    <property type="match status" value="1"/>
</dbReference>
<sequence>MAAAPSDLGISDDAGNNLKDKDHKQVIPAQSLAEVPQEMMEDAKNQHHELTHDQQAQPHSAVGSQLSSYLQYYHNFGGNPPYYPSASPTSNVGAVTSNQNSQNGQNGTISAVAAPSSQPQNGATQNANGFYTYRNTSYPYPSTVGETPAQYNYNFKAGRPKTKTKELQVRKFAVTKPTKDKDAKKHDCTFHGCKWSFTRQSDMRRHLKSHSEPMFRCPYWNYDPTCHRNGGAFNRLDVLKRHLRLVHYVKDKQQLVAGDSKEDPGWCRSCQRMFPNSRIFIDHCVACSQLLAPTDWKSANSEEKPYLGLVGTLGDSESPAPPPEEFQALTQANDANQLYEMSRIGAEEKAEP</sequence>
<dbReference type="OrthoDB" id="2687452at2759"/>
<dbReference type="GeneID" id="30983032"/>
<dbReference type="InterPro" id="IPR013087">
    <property type="entry name" value="Znf_C2H2_type"/>
</dbReference>
<dbReference type="Proteomes" id="UP000094285">
    <property type="component" value="Unassembled WGS sequence"/>
</dbReference>
<keyword evidence="2 4" id="KW-0863">Zinc-finger</keyword>
<dbReference type="SMART" id="SM00355">
    <property type="entry name" value="ZnF_C2H2"/>
    <property type="match status" value="2"/>
</dbReference>